<organism evidence="5 6">
    <name type="scientific">Rhizopus stolonifer</name>
    <name type="common">Rhizopus nigricans</name>
    <dbReference type="NCBI Taxonomy" id="4846"/>
    <lineage>
        <taxon>Eukaryota</taxon>
        <taxon>Fungi</taxon>
        <taxon>Fungi incertae sedis</taxon>
        <taxon>Mucoromycota</taxon>
        <taxon>Mucoromycotina</taxon>
        <taxon>Mucoromycetes</taxon>
        <taxon>Mucorales</taxon>
        <taxon>Mucorineae</taxon>
        <taxon>Rhizopodaceae</taxon>
        <taxon>Rhizopus</taxon>
    </lineage>
</organism>
<feature type="region of interest" description="Disordered" evidence="4">
    <location>
        <begin position="223"/>
        <end position="270"/>
    </location>
</feature>
<evidence type="ECO:0000256" key="1">
    <source>
        <dbReference type="ARBA" id="ARBA00022574"/>
    </source>
</evidence>
<feature type="compositionally biased region" description="Low complexity" evidence="4">
    <location>
        <begin position="363"/>
        <end position="394"/>
    </location>
</feature>
<dbReference type="EMBL" id="PJQM01001513">
    <property type="protein sequence ID" value="RCI02140.1"/>
    <property type="molecule type" value="Genomic_DNA"/>
</dbReference>
<dbReference type="PROSITE" id="PS50294">
    <property type="entry name" value="WD_REPEATS_REGION"/>
    <property type="match status" value="2"/>
</dbReference>
<dbReference type="SUPFAM" id="SSF50978">
    <property type="entry name" value="WD40 repeat-like"/>
    <property type="match status" value="1"/>
</dbReference>
<dbReference type="Gene3D" id="2.130.10.10">
    <property type="entry name" value="YVTN repeat-like/Quinoprotein amine dehydrogenase"/>
    <property type="match status" value="1"/>
</dbReference>
<feature type="repeat" description="WD" evidence="3">
    <location>
        <begin position="648"/>
        <end position="689"/>
    </location>
</feature>
<feature type="region of interest" description="Disordered" evidence="4">
    <location>
        <begin position="1"/>
        <end position="122"/>
    </location>
</feature>
<gene>
    <name evidence="5" type="ORF">CU098_000828</name>
</gene>
<keyword evidence="6" id="KW-1185">Reference proteome</keyword>
<protein>
    <submittedName>
        <fullName evidence="5">Uncharacterized protein</fullName>
    </submittedName>
</protein>
<evidence type="ECO:0000313" key="5">
    <source>
        <dbReference type="EMBL" id="RCI02140.1"/>
    </source>
</evidence>
<sequence length="959" mass="105486">YHEFVRSKKEEALQQARSFSLHQNSQRRASEAQRSPQQPQEHQSLTRDTRSSPSASPASLPNNGPMAPPTNANNAIVNTPQSMTSSLPQQSQNAMPVRPPTSPSFSPQQRGDIMNQQPHTPHVNEAMMNSPMTNQQMQHAQQNHMMRTPNNQYNAILGAAMSACGLTGRDQNTLTIEERRSSANAKNYFTTATKCNESKSARLHMQQQQAFIQQQQQQQQAMLQQHQLQQQGQPPMGQMTPQRQEAQLPQQHHPMGQSPQVDPGQRMMGPGGVNGQPRQHMNPNGAGMPGVMGPGGQMGMVGNMQNPNIMNGAFNGDVNFMIAQQMMNKGQMPPGALTPQQQQAFIQQQQQRVALMNRQRMMQQHQYQQQQQHHQQQQQQQQHQQQQQQQQQQQLNMNNSQGPQSPPAAVGSPNIGNNNSTGSPEGEKKVNKAVALYQRRQASHAMQQQAQAQAQAQQFVQPSPASKRQRTEEAGNTPQPQPSPQMSHTMSPHMMNQQELGMPQRLQRFEGQASPQMNRGQKTPQQTPQQVVQQANTQRMAWNPDLGSPSMEGQSPTNVHPPISFDLERFMMGDTGDFNDMFGSGDENQEQGLLMPSDGGELDPFGGGFLASMGGNMDIESSMSVPPGGNGGSIASGAGGTLQLYSELSGHTSKVSTVSFSFDGQWLASAGHDKKVMIWSVQEKKMLYTLDGHTANITCARWSLDNRNLVATSSYDKTLRIWDLGSSLSSSGGDSSPKQMVKLDCRAQVTAVDFAPERPDIICSLDAEGELKVWSLSSSSCEKSLKMTQSKSGFSPNPMRFHPRTVTVLACAVGNQMYIIDITKNNNENNAIRTITTDHGKNICSFDWSADGNFLVASSDDKICVYDTAHWKCVMSHTPQSKISGCAFVNGGNEKLRILYGGYQDIFIWHCGVTGSQPKKAGLQSGMVVNIACCSVGGQTVVASASHYQKEKNLMLWSI</sequence>
<dbReference type="Proteomes" id="UP000253551">
    <property type="component" value="Unassembled WGS sequence"/>
</dbReference>
<feature type="region of interest" description="Disordered" evidence="4">
    <location>
        <begin position="512"/>
        <end position="531"/>
    </location>
</feature>
<dbReference type="InterPro" id="IPR036322">
    <property type="entry name" value="WD40_repeat_dom_sf"/>
</dbReference>
<dbReference type="AlphaFoldDB" id="A0A367KJ18"/>
<dbReference type="PROSITE" id="PS50082">
    <property type="entry name" value="WD_REPEATS_2"/>
    <property type="match status" value="2"/>
</dbReference>
<comment type="caution">
    <text evidence="5">The sequence shown here is derived from an EMBL/GenBank/DDBJ whole genome shotgun (WGS) entry which is preliminary data.</text>
</comment>
<feature type="region of interest" description="Disordered" evidence="4">
    <location>
        <begin position="331"/>
        <end position="427"/>
    </location>
</feature>
<dbReference type="InterPro" id="IPR001680">
    <property type="entry name" value="WD40_rpt"/>
</dbReference>
<feature type="compositionally biased region" description="Polar residues" evidence="4">
    <location>
        <begin position="15"/>
        <end position="43"/>
    </location>
</feature>
<dbReference type="SMART" id="SM00320">
    <property type="entry name" value="WD40"/>
    <property type="match status" value="5"/>
</dbReference>
<feature type="compositionally biased region" description="Polar residues" evidence="4">
    <location>
        <begin position="103"/>
        <end position="119"/>
    </location>
</feature>
<evidence type="ECO:0000256" key="2">
    <source>
        <dbReference type="ARBA" id="ARBA00022737"/>
    </source>
</evidence>
<feature type="repeat" description="WD" evidence="3">
    <location>
        <begin position="690"/>
        <end position="724"/>
    </location>
</feature>
<dbReference type="PANTHER" id="PTHR44376">
    <property type="entry name" value="TRANSCRIPTIONAL REGULATOR OF FILAMENTOUS GROWTH FLO8"/>
    <property type="match status" value="1"/>
</dbReference>
<proteinExistence type="predicted"/>
<dbReference type="PROSITE" id="PS00678">
    <property type="entry name" value="WD_REPEATS_1"/>
    <property type="match status" value="1"/>
</dbReference>
<keyword evidence="2" id="KW-0677">Repeat</keyword>
<feature type="region of interest" description="Disordered" evidence="4">
    <location>
        <begin position="439"/>
        <end position="491"/>
    </location>
</feature>
<feature type="non-terminal residue" evidence="5">
    <location>
        <position position="1"/>
    </location>
</feature>
<feature type="compositionally biased region" description="Polar residues" evidence="4">
    <location>
        <begin position="474"/>
        <end position="491"/>
    </location>
</feature>
<feature type="compositionally biased region" description="Polar residues" evidence="4">
    <location>
        <begin position="513"/>
        <end position="522"/>
    </location>
</feature>
<keyword evidence="1 3" id="KW-0853">WD repeat</keyword>
<feature type="compositionally biased region" description="Low complexity" evidence="4">
    <location>
        <begin position="223"/>
        <end position="244"/>
    </location>
</feature>
<dbReference type="InterPro" id="IPR019775">
    <property type="entry name" value="WD40_repeat_CS"/>
</dbReference>
<feature type="compositionally biased region" description="Polar residues" evidence="4">
    <location>
        <begin position="414"/>
        <end position="423"/>
    </location>
</feature>
<feature type="compositionally biased region" description="Polar residues" evidence="4">
    <location>
        <begin position="70"/>
        <end position="94"/>
    </location>
</feature>
<dbReference type="Pfam" id="PF00400">
    <property type="entry name" value="WD40"/>
    <property type="match status" value="3"/>
</dbReference>
<evidence type="ECO:0000256" key="3">
    <source>
        <dbReference type="PROSITE-ProRule" id="PRU00221"/>
    </source>
</evidence>
<feature type="compositionally biased region" description="Low complexity" evidence="4">
    <location>
        <begin position="439"/>
        <end position="458"/>
    </location>
</feature>
<feature type="compositionally biased region" description="Low complexity" evidence="4">
    <location>
        <begin position="340"/>
        <end position="351"/>
    </location>
</feature>
<dbReference type="InterPro" id="IPR044716">
    <property type="entry name" value="LEUNIG-like"/>
</dbReference>
<dbReference type="InterPro" id="IPR015943">
    <property type="entry name" value="WD40/YVTN_repeat-like_dom_sf"/>
</dbReference>
<dbReference type="PANTHER" id="PTHR44376:SF5">
    <property type="entry name" value="TRANSCRIPTIONAL COREPRESSOR LEUNIG ISOFORM X1"/>
    <property type="match status" value="1"/>
</dbReference>
<dbReference type="GO" id="GO:0003714">
    <property type="term" value="F:transcription corepressor activity"/>
    <property type="evidence" value="ECO:0007669"/>
    <property type="project" value="InterPro"/>
</dbReference>
<accession>A0A367KJ18</accession>
<name>A0A367KJ18_RHIST</name>
<feature type="compositionally biased region" description="Basic and acidic residues" evidence="4">
    <location>
        <begin position="1"/>
        <end position="12"/>
    </location>
</feature>
<evidence type="ECO:0000313" key="6">
    <source>
        <dbReference type="Proteomes" id="UP000253551"/>
    </source>
</evidence>
<evidence type="ECO:0000256" key="4">
    <source>
        <dbReference type="SAM" id="MobiDB-lite"/>
    </source>
</evidence>
<dbReference type="STRING" id="4846.A0A367KJ18"/>
<reference evidence="5 6" key="1">
    <citation type="journal article" date="2018" name="G3 (Bethesda)">
        <title>Phylogenetic and Phylogenomic Definition of Rhizopus Species.</title>
        <authorList>
            <person name="Gryganskyi A.P."/>
            <person name="Golan J."/>
            <person name="Dolatabadi S."/>
            <person name="Mondo S."/>
            <person name="Robb S."/>
            <person name="Idnurm A."/>
            <person name="Muszewska A."/>
            <person name="Steczkiewicz K."/>
            <person name="Masonjones S."/>
            <person name="Liao H.L."/>
            <person name="Gajdeczka M.T."/>
            <person name="Anike F."/>
            <person name="Vuek A."/>
            <person name="Anishchenko I.M."/>
            <person name="Voigt K."/>
            <person name="de Hoog G.S."/>
            <person name="Smith M.E."/>
            <person name="Heitman J."/>
            <person name="Vilgalys R."/>
            <person name="Stajich J.E."/>
        </authorList>
    </citation>
    <scope>NUCLEOTIDE SEQUENCE [LARGE SCALE GENOMIC DNA]</scope>
    <source>
        <strain evidence="5 6">LSU 92-RS-03</strain>
    </source>
</reference>
<dbReference type="OrthoDB" id="5600002at2759"/>